<feature type="signal peptide" evidence="1">
    <location>
        <begin position="1"/>
        <end position="28"/>
    </location>
</feature>
<gene>
    <name evidence="2" type="ORF">TPSD3_10705</name>
</gene>
<protein>
    <recommendedName>
        <fullName evidence="4">Argininosuccinate lyase</fullName>
    </recommendedName>
</protein>
<dbReference type="EMBL" id="MSLT01000018">
    <property type="protein sequence ID" value="OUD13111.1"/>
    <property type="molecule type" value="Genomic_DNA"/>
</dbReference>
<accession>A0A251X6L9</accession>
<organism evidence="2 3">
    <name type="scientific">Thioflexithrix psekupsensis</name>
    <dbReference type="NCBI Taxonomy" id="1570016"/>
    <lineage>
        <taxon>Bacteria</taxon>
        <taxon>Pseudomonadati</taxon>
        <taxon>Pseudomonadota</taxon>
        <taxon>Gammaproteobacteria</taxon>
        <taxon>Thiotrichales</taxon>
        <taxon>Thioflexithrix</taxon>
    </lineage>
</organism>
<evidence type="ECO:0000256" key="1">
    <source>
        <dbReference type="SAM" id="SignalP"/>
    </source>
</evidence>
<feature type="chain" id="PRO_5012174179" description="Argininosuccinate lyase" evidence="1">
    <location>
        <begin position="29"/>
        <end position="117"/>
    </location>
</feature>
<evidence type="ECO:0000313" key="3">
    <source>
        <dbReference type="Proteomes" id="UP000194798"/>
    </source>
</evidence>
<evidence type="ECO:0008006" key="4">
    <source>
        <dbReference type="Google" id="ProtNLM"/>
    </source>
</evidence>
<reference evidence="2 3" key="1">
    <citation type="submission" date="2016-12" db="EMBL/GenBank/DDBJ databases">
        <title>Thioflexothrix psekupsii D3 genome sequencing and assembly.</title>
        <authorList>
            <person name="Fomenkov A."/>
            <person name="Vincze T."/>
            <person name="Grabovich M."/>
            <person name="Anton B.P."/>
            <person name="Dubinina G."/>
            <person name="Orlova M."/>
            <person name="Belousova E."/>
            <person name="Roberts R.J."/>
        </authorList>
    </citation>
    <scope>NUCLEOTIDE SEQUENCE [LARGE SCALE GENOMIC DNA]</scope>
    <source>
        <strain evidence="2">D3</strain>
    </source>
</reference>
<dbReference type="Proteomes" id="UP000194798">
    <property type="component" value="Unassembled WGS sequence"/>
</dbReference>
<keyword evidence="1" id="KW-0732">Signal</keyword>
<dbReference type="RefSeq" id="WP_217884441.1">
    <property type="nucleotide sequence ID" value="NZ_MSLT01000018.1"/>
</dbReference>
<dbReference type="AlphaFoldDB" id="A0A251X6L9"/>
<proteinExistence type="predicted"/>
<comment type="caution">
    <text evidence="2">The sequence shown here is derived from an EMBL/GenBank/DDBJ whole genome shotgun (WGS) entry which is preliminary data.</text>
</comment>
<sequence>MIFFPVKRIFFTGLLTALIALPMANLSAADSYNRRVLVVNNTSMDLVEFYGSNTGTEEWEEDVLDVDVLPSGEEVEVNFNDNTGYCMFDFLMVFSDGTELTHSRFNVCDYGTFTITE</sequence>
<evidence type="ECO:0000313" key="2">
    <source>
        <dbReference type="EMBL" id="OUD13111.1"/>
    </source>
</evidence>
<name>A0A251X6L9_9GAMM</name>
<keyword evidence="3" id="KW-1185">Reference proteome</keyword>